<evidence type="ECO:0000313" key="11">
    <source>
        <dbReference type="Proteomes" id="UP001200145"/>
    </source>
</evidence>
<keyword evidence="4" id="KW-0732">Signal</keyword>
<comment type="subcellular location">
    <subcellularLocation>
        <location evidence="1">Cell envelope</location>
    </subcellularLocation>
</comment>
<keyword evidence="5" id="KW-0560">Oxidoreductase</keyword>
<evidence type="ECO:0000256" key="1">
    <source>
        <dbReference type="ARBA" id="ARBA00004196"/>
    </source>
</evidence>
<dbReference type="InterPro" id="IPR009056">
    <property type="entry name" value="Cyt_c-like_dom"/>
</dbReference>
<name>A0ABS9BNF1_9BACT</name>
<keyword evidence="8" id="KW-0812">Transmembrane</keyword>
<keyword evidence="8" id="KW-1133">Transmembrane helix</keyword>
<dbReference type="GO" id="GO:0004601">
    <property type="term" value="F:peroxidase activity"/>
    <property type="evidence" value="ECO:0007669"/>
    <property type="project" value="UniProtKB-KW"/>
</dbReference>
<keyword evidence="10" id="KW-0575">Peroxidase</keyword>
<dbReference type="PANTHER" id="PTHR30600">
    <property type="entry name" value="CYTOCHROME C PEROXIDASE-RELATED"/>
    <property type="match status" value="1"/>
</dbReference>
<dbReference type="EMBL" id="JAKEVY010000006">
    <property type="protein sequence ID" value="MCF1716749.1"/>
    <property type="molecule type" value="Genomic_DNA"/>
</dbReference>
<keyword evidence="3 7" id="KW-0479">Metal-binding</keyword>
<dbReference type="Gene3D" id="1.10.760.10">
    <property type="entry name" value="Cytochrome c-like domain"/>
    <property type="match status" value="2"/>
</dbReference>
<dbReference type="PANTHER" id="PTHR30600:SF10">
    <property type="entry name" value="BLL6722 PROTEIN"/>
    <property type="match status" value="1"/>
</dbReference>
<protein>
    <submittedName>
        <fullName evidence="10">Cytochrome-c peroxidase</fullName>
    </submittedName>
</protein>
<feature type="transmembrane region" description="Helical" evidence="8">
    <location>
        <begin position="15"/>
        <end position="38"/>
    </location>
</feature>
<dbReference type="InterPro" id="IPR004852">
    <property type="entry name" value="Di-haem_cyt_c_peroxidsae"/>
</dbReference>
<evidence type="ECO:0000256" key="6">
    <source>
        <dbReference type="ARBA" id="ARBA00023004"/>
    </source>
</evidence>
<evidence type="ECO:0000256" key="4">
    <source>
        <dbReference type="ARBA" id="ARBA00022729"/>
    </source>
</evidence>
<evidence type="ECO:0000313" key="10">
    <source>
        <dbReference type="EMBL" id="MCF1716749.1"/>
    </source>
</evidence>
<keyword evidence="8" id="KW-0472">Membrane</keyword>
<evidence type="ECO:0000256" key="2">
    <source>
        <dbReference type="ARBA" id="ARBA00022617"/>
    </source>
</evidence>
<sequence>MKKGKFHVYLYKGGYIILMKQLLVIAAIVLTGIATVALTEQKGSLRKMYGKPTSLWPAPSIDPGLPWKELEALPLPDSASIAALNDPLVLLGKTLFFDPRLSASNQISCSSCHDPDLSWADGRAVALGHDHLQGKRNTPSLLNIARMETFFWDGRARSLQQQAINPISEPHEMAQDLTKLIPKIRAIKGYHQLFKNAYDSEEISMEGILDAIAAFEETIVSRPNRFDKFVRGEYNSLTDEEIEGLHLFRTKAQCMNCHYGPDFSDQQFHALGFYDSTDHKEDPGRFAVTKKKEDLGRFRTPSLRDVMRTGPWMHDGRYNEMEDVINLFNDGGAGNRIKKLNLTAAERKSLQAFLNAITAAPFKVQRPELPK</sequence>
<gene>
    <name evidence="10" type="ORF">L0U88_19055</name>
</gene>
<evidence type="ECO:0000256" key="3">
    <source>
        <dbReference type="ARBA" id="ARBA00022723"/>
    </source>
</evidence>
<proteinExistence type="predicted"/>
<evidence type="ECO:0000256" key="7">
    <source>
        <dbReference type="PROSITE-ProRule" id="PRU00433"/>
    </source>
</evidence>
<dbReference type="InterPro" id="IPR036909">
    <property type="entry name" value="Cyt_c-like_dom_sf"/>
</dbReference>
<keyword evidence="11" id="KW-1185">Reference proteome</keyword>
<feature type="domain" description="Cytochrome c" evidence="9">
    <location>
        <begin position="87"/>
        <end position="188"/>
    </location>
</feature>
<dbReference type="PROSITE" id="PS51007">
    <property type="entry name" value="CYTC"/>
    <property type="match status" value="2"/>
</dbReference>
<reference evidence="10 11" key="1">
    <citation type="submission" date="2022-01" db="EMBL/GenBank/DDBJ databases">
        <title>Flavihumibacter sp. nov., isolated from sediment of a river.</title>
        <authorList>
            <person name="Liu H."/>
        </authorList>
    </citation>
    <scope>NUCLEOTIDE SEQUENCE [LARGE SCALE GENOMIC DNA]</scope>
    <source>
        <strain evidence="10 11">RY-1</strain>
    </source>
</reference>
<keyword evidence="6 7" id="KW-0408">Iron</keyword>
<comment type="caution">
    <text evidence="10">The sequence shown here is derived from an EMBL/GenBank/DDBJ whole genome shotgun (WGS) entry which is preliminary data.</text>
</comment>
<dbReference type="RefSeq" id="WP_234868176.1">
    <property type="nucleotide sequence ID" value="NZ_JAKEVY010000006.1"/>
</dbReference>
<evidence type="ECO:0000256" key="8">
    <source>
        <dbReference type="SAM" id="Phobius"/>
    </source>
</evidence>
<feature type="domain" description="Cytochrome c" evidence="9">
    <location>
        <begin position="239"/>
        <end position="358"/>
    </location>
</feature>
<dbReference type="Proteomes" id="UP001200145">
    <property type="component" value="Unassembled WGS sequence"/>
</dbReference>
<organism evidence="10 11">
    <name type="scientific">Flavihumibacter fluminis</name>
    <dbReference type="NCBI Taxonomy" id="2909236"/>
    <lineage>
        <taxon>Bacteria</taxon>
        <taxon>Pseudomonadati</taxon>
        <taxon>Bacteroidota</taxon>
        <taxon>Chitinophagia</taxon>
        <taxon>Chitinophagales</taxon>
        <taxon>Chitinophagaceae</taxon>
        <taxon>Flavihumibacter</taxon>
    </lineage>
</organism>
<accession>A0ABS9BNF1</accession>
<evidence type="ECO:0000259" key="9">
    <source>
        <dbReference type="PROSITE" id="PS51007"/>
    </source>
</evidence>
<keyword evidence="2 7" id="KW-0349">Heme</keyword>
<dbReference type="Pfam" id="PF03150">
    <property type="entry name" value="CCP_MauG"/>
    <property type="match status" value="1"/>
</dbReference>
<dbReference type="InterPro" id="IPR051395">
    <property type="entry name" value="Cytochrome_c_Peroxidase/MauG"/>
</dbReference>
<evidence type="ECO:0000256" key="5">
    <source>
        <dbReference type="ARBA" id="ARBA00023002"/>
    </source>
</evidence>
<dbReference type="SUPFAM" id="SSF46626">
    <property type="entry name" value="Cytochrome c"/>
    <property type="match status" value="2"/>
</dbReference>